<gene>
    <name evidence="1" type="ORF">ANN_09553</name>
</gene>
<reference evidence="1 2" key="1">
    <citation type="journal article" date="2022" name="Allergy">
        <title>Genome assembly and annotation of Periplaneta americana reveal a comprehensive cockroach allergen profile.</title>
        <authorList>
            <person name="Wang L."/>
            <person name="Xiong Q."/>
            <person name="Saelim N."/>
            <person name="Wang L."/>
            <person name="Nong W."/>
            <person name="Wan A.T."/>
            <person name="Shi M."/>
            <person name="Liu X."/>
            <person name="Cao Q."/>
            <person name="Hui J.H.L."/>
            <person name="Sookrung N."/>
            <person name="Leung T.F."/>
            <person name="Tungtrongchitr A."/>
            <person name="Tsui S.K.W."/>
        </authorList>
    </citation>
    <scope>NUCLEOTIDE SEQUENCE [LARGE SCALE GENOMIC DNA]</scope>
    <source>
        <strain evidence="1">PWHHKU_190912</strain>
    </source>
</reference>
<dbReference type="Proteomes" id="UP001148838">
    <property type="component" value="Unassembled WGS sequence"/>
</dbReference>
<protein>
    <recommendedName>
        <fullName evidence="3">Glyceraldehyde 3-phosphate dehydrogenase NAD(P) binding domain-containing protein</fullName>
    </recommendedName>
</protein>
<keyword evidence="2" id="KW-1185">Reference proteome</keyword>
<dbReference type="EMBL" id="JAJSOF020000005">
    <property type="protein sequence ID" value="KAJ4447546.1"/>
    <property type="molecule type" value="Genomic_DNA"/>
</dbReference>
<evidence type="ECO:0008006" key="3">
    <source>
        <dbReference type="Google" id="ProtNLM"/>
    </source>
</evidence>
<dbReference type="Gene3D" id="3.40.50.720">
    <property type="entry name" value="NAD(P)-binding Rossmann-like Domain"/>
    <property type="match status" value="1"/>
</dbReference>
<evidence type="ECO:0000313" key="2">
    <source>
        <dbReference type="Proteomes" id="UP001148838"/>
    </source>
</evidence>
<name>A0ABQ8TN48_PERAM</name>
<comment type="caution">
    <text evidence="1">The sequence shown here is derived from an EMBL/GenBank/DDBJ whole genome shotgun (WGS) entry which is preliminary data.</text>
</comment>
<accession>A0ABQ8TN48</accession>
<proteinExistence type="predicted"/>
<dbReference type="InterPro" id="IPR036291">
    <property type="entry name" value="NAD(P)-bd_dom_sf"/>
</dbReference>
<dbReference type="SUPFAM" id="SSF51735">
    <property type="entry name" value="NAD(P)-binding Rossmann-fold domains"/>
    <property type="match status" value="1"/>
</dbReference>
<evidence type="ECO:0000313" key="1">
    <source>
        <dbReference type="EMBL" id="KAJ4447546.1"/>
    </source>
</evidence>
<sequence length="164" mass="18882">MLNAVFFAYKVILSNTRLSFSFETLKMNVVVVYCSRNRNQRTTCKKSFSCTMATVGINGFGRIGRLVLRASLTDNKGISEMFYLRKLWLFVFGIHNQENNTAQFYCYHEGQANRNPIEVYTFLNDYISELDSVKELHVFSDPCGGQNRNNTVFSRLFYDALSTA</sequence>
<organism evidence="1 2">
    <name type="scientific">Periplaneta americana</name>
    <name type="common">American cockroach</name>
    <name type="synonym">Blatta americana</name>
    <dbReference type="NCBI Taxonomy" id="6978"/>
    <lineage>
        <taxon>Eukaryota</taxon>
        <taxon>Metazoa</taxon>
        <taxon>Ecdysozoa</taxon>
        <taxon>Arthropoda</taxon>
        <taxon>Hexapoda</taxon>
        <taxon>Insecta</taxon>
        <taxon>Pterygota</taxon>
        <taxon>Neoptera</taxon>
        <taxon>Polyneoptera</taxon>
        <taxon>Dictyoptera</taxon>
        <taxon>Blattodea</taxon>
        <taxon>Blattoidea</taxon>
        <taxon>Blattidae</taxon>
        <taxon>Blattinae</taxon>
        <taxon>Periplaneta</taxon>
    </lineage>
</organism>